<evidence type="ECO:0000313" key="2">
    <source>
        <dbReference type="Proteomes" id="UP000585614"/>
    </source>
</evidence>
<sequence length="172" mass="18803">MLLCWCNPPRFGSLFKTSPVPGDDEVTKPRAQAHARPVTLRVTDPGQAASQPKAPPIHLLSTSGHQWVSGWPLRLHRDRARPSLGGGSVTQSHLPTGLQGEPYPTGEAVVSFFLFFFFFSFSFSFCPLGCPQPESQDHLNWRGSREGGVVRWSVPDSTGNISFSKTAPTRAS</sequence>
<reference evidence="1 2" key="1">
    <citation type="journal article" date="2020" name="Nature">
        <title>Six reference-quality genomes reveal evolution of bat adaptations.</title>
        <authorList>
            <person name="Jebb D."/>
            <person name="Huang Z."/>
            <person name="Pippel M."/>
            <person name="Hughes G.M."/>
            <person name="Lavrichenko K."/>
            <person name="Devanna P."/>
            <person name="Winkler S."/>
            <person name="Jermiin L.S."/>
            <person name="Skirmuntt E.C."/>
            <person name="Katzourakis A."/>
            <person name="Burkitt-Gray L."/>
            <person name="Ray D.A."/>
            <person name="Sullivan K.A.M."/>
            <person name="Roscito J.G."/>
            <person name="Kirilenko B.M."/>
            <person name="Davalos L.M."/>
            <person name="Corthals A.P."/>
            <person name="Power M.L."/>
            <person name="Jones G."/>
            <person name="Ransome R.D."/>
            <person name="Dechmann D.K.N."/>
            <person name="Locatelli A.G."/>
            <person name="Puechmaille S.J."/>
            <person name="Fedrigo O."/>
            <person name="Jarvis E.D."/>
            <person name="Hiller M."/>
            <person name="Vernes S.C."/>
            <person name="Myers E.W."/>
            <person name="Teeling E.C."/>
        </authorList>
    </citation>
    <scope>NUCLEOTIDE SEQUENCE [LARGE SCALE GENOMIC DNA]</scope>
    <source>
        <strain evidence="1">MRhiFer1</strain>
        <tissue evidence="1">Lung</tissue>
    </source>
</reference>
<dbReference type="AlphaFoldDB" id="A0A7J7X599"/>
<proteinExistence type="predicted"/>
<comment type="caution">
    <text evidence="1">The sequence shown here is derived from an EMBL/GenBank/DDBJ whole genome shotgun (WGS) entry which is preliminary data.</text>
</comment>
<accession>A0A7J7X599</accession>
<gene>
    <name evidence="1" type="ORF">mRhiFer1_010221</name>
</gene>
<dbReference type="EMBL" id="JACAGC010000009">
    <property type="protein sequence ID" value="KAF6344843.1"/>
    <property type="molecule type" value="Genomic_DNA"/>
</dbReference>
<organism evidence="1 2">
    <name type="scientific">Rhinolophus ferrumequinum</name>
    <name type="common">Greater horseshoe bat</name>
    <dbReference type="NCBI Taxonomy" id="59479"/>
    <lineage>
        <taxon>Eukaryota</taxon>
        <taxon>Metazoa</taxon>
        <taxon>Chordata</taxon>
        <taxon>Craniata</taxon>
        <taxon>Vertebrata</taxon>
        <taxon>Euteleostomi</taxon>
        <taxon>Mammalia</taxon>
        <taxon>Eutheria</taxon>
        <taxon>Laurasiatheria</taxon>
        <taxon>Chiroptera</taxon>
        <taxon>Yinpterochiroptera</taxon>
        <taxon>Rhinolophoidea</taxon>
        <taxon>Rhinolophidae</taxon>
        <taxon>Rhinolophinae</taxon>
        <taxon>Rhinolophus</taxon>
    </lineage>
</organism>
<protein>
    <submittedName>
        <fullName evidence="1">Uncharacterized protein</fullName>
    </submittedName>
</protein>
<name>A0A7J7X599_RHIFE</name>
<dbReference type="Proteomes" id="UP000585614">
    <property type="component" value="Unassembled WGS sequence"/>
</dbReference>
<evidence type="ECO:0000313" key="1">
    <source>
        <dbReference type="EMBL" id="KAF6344843.1"/>
    </source>
</evidence>